<dbReference type="NCBIfam" id="TIGR00099">
    <property type="entry name" value="Cof-subfamily"/>
    <property type="match status" value="1"/>
</dbReference>
<dbReference type="SFLD" id="SFLDG01140">
    <property type="entry name" value="C2.B:_Phosphomannomutase_and_P"/>
    <property type="match status" value="1"/>
</dbReference>
<dbReference type="SFLD" id="SFLDS00003">
    <property type="entry name" value="Haloacid_Dehalogenase"/>
    <property type="match status" value="1"/>
</dbReference>
<gene>
    <name evidence="1" type="ORF">HNV10_03980</name>
</gene>
<sequence>MNTIKMVVTDMDGTLLNSNHNVSNRFFNVFKELKQNNILFVAASGRPYYSIVEKLHTIKDDIIIVAENGGLIIQNEAVLLSNSLDSEKLDELYNLVTPIENTYPIFCTRHKAYIKRAPNKIVTILAEYYSNYSLIDSINEIEDDVIKIALYHSINSEEHIYPHLKHLKPKLSVVVSGNHWVDISEAINNKGNAITILQKHHNILPSETMAFGDYNNDIELLKCAKYSYAMANAHSNVKAIAKFETKSNDNFGVELILEKLIAEKRKY</sequence>
<name>A0ABX2E334_9FLAO</name>
<keyword evidence="1" id="KW-0378">Hydrolase</keyword>
<dbReference type="Gene3D" id="3.30.1240.10">
    <property type="match status" value="1"/>
</dbReference>
<dbReference type="PANTHER" id="PTHR10000:SF8">
    <property type="entry name" value="HAD SUPERFAMILY HYDROLASE-LIKE, TYPE 3"/>
    <property type="match status" value="1"/>
</dbReference>
<dbReference type="Proteomes" id="UP000805085">
    <property type="component" value="Unassembled WGS sequence"/>
</dbReference>
<accession>A0ABX2E334</accession>
<dbReference type="Pfam" id="PF08282">
    <property type="entry name" value="Hydrolase_3"/>
    <property type="match status" value="1"/>
</dbReference>
<keyword evidence="2" id="KW-1185">Reference proteome</keyword>
<dbReference type="InterPro" id="IPR036412">
    <property type="entry name" value="HAD-like_sf"/>
</dbReference>
<dbReference type="Gene3D" id="3.40.50.1000">
    <property type="entry name" value="HAD superfamily/HAD-like"/>
    <property type="match status" value="1"/>
</dbReference>
<proteinExistence type="predicted"/>
<dbReference type="SUPFAM" id="SSF56784">
    <property type="entry name" value="HAD-like"/>
    <property type="match status" value="1"/>
</dbReference>
<evidence type="ECO:0000313" key="2">
    <source>
        <dbReference type="Proteomes" id="UP000805085"/>
    </source>
</evidence>
<organism evidence="1 2">
    <name type="scientific">Winogradskyella litoriviva</name>
    <dbReference type="NCBI Taxonomy" id="1220182"/>
    <lineage>
        <taxon>Bacteria</taxon>
        <taxon>Pseudomonadati</taxon>
        <taxon>Bacteroidota</taxon>
        <taxon>Flavobacteriia</taxon>
        <taxon>Flavobacteriales</taxon>
        <taxon>Flavobacteriaceae</taxon>
        <taxon>Winogradskyella</taxon>
    </lineage>
</organism>
<dbReference type="CDD" id="cd07518">
    <property type="entry name" value="HAD_YbiV-Like"/>
    <property type="match status" value="1"/>
</dbReference>
<dbReference type="RefSeq" id="WP_173300065.1">
    <property type="nucleotide sequence ID" value="NZ_JABRWQ010000002.1"/>
</dbReference>
<dbReference type="PANTHER" id="PTHR10000">
    <property type="entry name" value="PHOSPHOSERINE PHOSPHATASE"/>
    <property type="match status" value="1"/>
</dbReference>
<dbReference type="EMBL" id="JABRWQ010000002">
    <property type="protein sequence ID" value="NRD22386.1"/>
    <property type="molecule type" value="Genomic_DNA"/>
</dbReference>
<reference evidence="1 2" key="1">
    <citation type="journal article" date="2015" name="Int. J. Syst. Evol. Microbiol.">
        <title>Winogradskyella litoriviva sp. nov., isolated from coastal seawater.</title>
        <authorList>
            <person name="Nedashkovskaya O.I."/>
            <person name="Kukhlevskiy A.D."/>
            <person name="Zhukova N.V."/>
            <person name="Kim S.J."/>
            <person name="Rhee S.K."/>
            <person name="Mikhailov V.V."/>
        </authorList>
    </citation>
    <scope>NUCLEOTIDE SEQUENCE [LARGE SCALE GENOMIC DNA]</scope>
    <source>
        <strain evidence="1 2">KMM6491</strain>
    </source>
</reference>
<dbReference type="InterPro" id="IPR000150">
    <property type="entry name" value="Cof"/>
</dbReference>
<dbReference type="GO" id="GO:0016787">
    <property type="term" value="F:hydrolase activity"/>
    <property type="evidence" value="ECO:0007669"/>
    <property type="project" value="UniProtKB-KW"/>
</dbReference>
<dbReference type="NCBIfam" id="TIGR01484">
    <property type="entry name" value="HAD-SF-IIB"/>
    <property type="match status" value="1"/>
</dbReference>
<evidence type="ECO:0000313" key="1">
    <source>
        <dbReference type="EMBL" id="NRD22386.1"/>
    </source>
</evidence>
<dbReference type="SFLD" id="SFLDG01144">
    <property type="entry name" value="C2.B.4:_PGP_Like"/>
    <property type="match status" value="1"/>
</dbReference>
<dbReference type="InterPro" id="IPR023214">
    <property type="entry name" value="HAD_sf"/>
</dbReference>
<dbReference type="InterPro" id="IPR006379">
    <property type="entry name" value="HAD-SF_hydro_IIB"/>
</dbReference>
<protein>
    <submittedName>
        <fullName evidence="1">HAD family hydrolase</fullName>
    </submittedName>
</protein>
<comment type="caution">
    <text evidence="1">The sequence shown here is derived from an EMBL/GenBank/DDBJ whole genome shotgun (WGS) entry which is preliminary data.</text>
</comment>